<dbReference type="InterPro" id="IPR029044">
    <property type="entry name" value="Nucleotide-diphossugar_trans"/>
</dbReference>
<evidence type="ECO:0000313" key="3">
    <source>
        <dbReference type="EMBL" id="MDI9238469.1"/>
    </source>
</evidence>
<reference evidence="3 4" key="1">
    <citation type="submission" date="2023-05" db="EMBL/GenBank/DDBJ databases">
        <title>Lysobacter sp. strain LF1 Genome sequencing and assembly.</title>
        <authorList>
            <person name="Jung Y."/>
        </authorList>
    </citation>
    <scope>NUCLEOTIDE SEQUENCE [LARGE SCALE GENOMIC DNA]</scope>
    <source>
        <strain evidence="3 4">LF1</strain>
    </source>
</reference>
<dbReference type="Proteomes" id="UP001321580">
    <property type="component" value="Unassembled WGS sequence"/>
</dbReference>
<evidence type="ECO:0000259" key="2">
    <source>
        <dbReference type="Pfam" id="PF12804"/>
    </source>
</evidence>
<keyword evidence="3" id="KW-0808">Transferase</keyword>
<organism evidence="3 4">
    <name type="scientific">Lysobacter stagni</name>
    <dbReference type="NCBI Taxonomy" id="3045172"/>
    <lineage>
        <taxon>Bacteria</taxon>
        <taxon>Pseudomonadati</taxon>
        <taxon>Pseudomonadota</taxon>
        <taxon>Gammaproteobacteria</taxon>
        <taxon>Lysobacterales</taxon>
        <taxon>Lysobacteraceae</taxon>
        <taxon>Lysobacter</taxon>
    </lineage>
</organism>
<dbReference type="GO" id="GO:0016740">
    <property type="term" value="F:transferase activity"/>
    <property type="evidence" value="ECO:0007669"/>
    <property type="project" value="UniProtKB-KW"/>
</dbReference>
<evidence type="ECO:0000256" key="1">
    <source>
        <dbReference type="ARBA" id="ARBA00022842"/>
    </source>
</evidence>
<dbReference type="RefSeq" id="WP_283211927.1">
    <property type="nucleotide sequence ID" value="NZ_JASGBI010000001.1"/>
</dbReference>
<dbReference type="PANTHER" id="PTHR43777:SF1">
    <property type="entry name" value="MOLYBDENUM COFACTOR CYTIDYLYLTRANSFERASE"/>
    <property type="match status" value="1"/>
</dbReference>
<dbReference type="InterPro" id="IPR025877">
    <property type="entry name" value="MobA-like_NTP_Trfase"/>
</dbReference>
<comment type="caution">
    <text evidence="3">The sequence shown here is derived from an EMBL/GenBank/DDBJ whole genome shotgun (WGS) entry which is preliminary data.</text>
</comment>
<feature type="domain" description="MobA-like NTP transferase" evidence="2">
    <location>
        <begin position="6"/>
        <end position="168"/>
    </location>
</feature>
<keyword evidence="1" id="KW-0460">Magnesium</keyword>
<dbReference type="PANTHER" id="PTHR43777">
    <property type="entry name" value="MOLYBDENUM COFACTOR CYTIDYLYLTRANSFERASE"/>
    <property type="match status" value="1"/>
</dbReference>
<sequence length="202" mass="20788">MTGHAALVLAAGGSRRLGQSKQLLTRNGETLVHRAVRLAVDSGAARVILVTGAFAHEVSAAVHDLASRTACGVRVVFNAAWPDGLASSLAAADALHGFEGPILVLVTDQPALEISHLQRLLAGAASVPSHCAATRHGERVGVPAVVTASMLAQAKHRRGDSGLGAQLSAMRDVWTLEAPELAHDIDTPADVAAAVSKGWLDT</sequence>
<dbReference type="Gene3D" id="3.90.550.10">
    <property type="entry name" value="Spore Coat Polysaccharide Biosynthesis Protein SpsA, Chain A"/>
    <property type="match status" value="1"/>
</dbReference>
<accession>A0ABT6XE96</accession>
<name>A0ABT6XE96_9GAMM</name>
<dbReference type="SUPFAM" id="SSF53448">
    <property type="entry name" value="Nucleotide-diphospho-sugar transferases"/>
    <property type="match status" value="1"/>
</dbReference>
<protein>
    <submittedName>
        <fullName evidence="3">NTP transferase domain-containing protein</fullName>
    </submittedName>
</protein>
<gene>
    <name evidence="3" type="ORF">QLQ15_06025</name>
</gene>
<keyword evidence="4" id="KW-1185">Reference proteome</keyword>
<dbReference type="EMBL" id="JASGBI010000001">
    <property type="protein sequence ID" value="MDI9238469.1"/>
    <property type="molecule type" value="Genomic_DNA"/>
</dbReference>
<evidence type="ECO:0000313" key="4">
    <source>
        <dbReference type="Proteomes" id="UP001321580"/>
    </source>
</evidence>
<dbReference type="Pfam" id="PF12804">
    <property type="entry name" value="NTP_transf_3"/>
    <property type="match status" value="1"/>
</dbReference>
<proteinExistence type="predicted"/>